<sequence length="81" mass="9038">MQKKPDVRMKSIVERECFWAVCDPPFRPGPESNNHRNGSVGPVPNSEPFSRPRFPAIASGVSTIPPQHANSWGQLFYSESV</sequence>
<comment type="caution">
    <text evidence="2">The sequence shown here is derived from an EMBL/GenBank/DDBJ whole genome shotgun (WGS) entry which is preliminary data.</text>
</comment>
<dbReference type="EMBL" id="LECT01000026">
    <property type="protein sequence ID" value="KLU04718.1"/>
    <property type="molecule type" value="Genomic_DNA"/>
</dbReference>
<dbReference type="STRING" id="595434.RISK_003340"/>
<dbReference type="PATRIC" id="fig|595434.4.peg.3184"/>
<feature type="region of interest" description="Disordered" evidence="1">
    <location>
        <begin position="27"/>
        <end position="51"/>
    </location>
</feature>
<proteinExistence type="predicted"/>
<name>A0A0J1BDL9_RHOIS</name>
<evidence type="ECO:0000256" key="1">
    <source>
        <dbReference type="SAM" id="MobiDB-lite"/>
    </source>
</evidence>
<keyword evidence="3" id="KW-1185">Reference proteome</keyword>
<reference evidence="2" key="1">
    <citation type="submission" date="2015-05" db="EMBL/GenBank/DDBJ databases">
        <title>Permanent draft genome of Rhodopirellula islandicus K833.</title>
        <authorList>
            <person name="Kizina J."/>
            <person name="Richter M."/>
            <person name="Glockner F.O."/>
            <person name="Harder J."/>
        </authorList>
    </citation>
    <scope>NUCLEOTIDE SEQUENCE [LARGE SCALE GENOMIC DNA]</scope>
    <source>
        <strain evidence="2">K833</strain>
    </source>
</reference>
<dbReference type="AlphaFoldDB" id="A0A0J1BDL9"/>
<protein>
    <submittedName>
        <fullName evidence="2">Uncharacterized protein</fullName>
    </submittedName>
</protein>
<dbReference type="Proteomes" id="UP000036367">
    <property type="component" value="Unassembled WGS sequence"/>
</dbReference>
<evidence type="ECO:0000313" key="2">
    <source>
        <dbReference type="EMBL" id="KLU04718.1"/>
    </source>
</evidence>
<accession>A0A0J1BDL9</accession>
<organism evidence="2 3">
    <name type="scientific">Rhodopirellula islandica</name>
    <dbReference type="NCBI Taxonomy" id="595434"/>
    <lineage>
        <taxon>Bacteria</taxon>
        <taxon>Pseudomonadati</taxon>
        <taxon>Planctomycetota</taxon>
        <taxon>Planctomycetia</taxon>
        <taxon>Pirellulales</taxon>
        <taxon>Pirellulaceae</taxon>
        <taxon>Rhodopirellula</taxon>
    </lineage>
</organism>
<evidence type="ECO:0000313" key="3">
    <source>
        <dbReference type="Proteomes" id="UP000036367"/>
    </source>
</evidence>
<gene>
    <name evidence="2" type="ORF">RISK_003340</name>
</gene>